<evidence type="ECO:0000313" key="2">
    <source>
        <dbReference type="Proteomes" id="UP000078561"/>
    </source>
</evidence>
<accession>A0A163IZG4</accession>
<organism evidence="1">
    <name type="scientific">Absidia glauca</name>
    <name type="common">Pin mould</name>
    <dbReference type="NCBI Taxonomy" id="4829"/>
    <lineage>
        <taxon>Eukaryota</taxon>
        <taxon>Fungi</taxon>
        <taxon>Fungi incertae sedis</taxon>
        <taxon>Mucoromycota</taxon>
        <taxon>Mucoromycotina</taxon>
        <taxon>Mucoromycetes</taxon>
        <taxon>Mucorales</taxon>
        <taxon>Cunninghamellaceae</taxon>
        <taxon>Absidia</taxon>
    </lineage>
</organism>
<keyword evidence="2" id="KW-1185">Reference proteome</keyword>
<dbReference type="Proteomes" id="UP000078561">
    <property type="component" value="Unassembled WGS sequence"/>
</dbReference>
<proteinExistence type="predicted"/>
<evidence type="ECO:0000313" key="1">
    <source>
        <dbReference type="EMBL" id="SAL96262.1"/>
    </source>
</evidence>
<gene>
    <name evidence="1" type="primary">ABSGL_01653.1 scaffold 2003</name>
</gene>
<dbReference type="OrthoDB" id="2506088at2759"/>
<protein>
    <submittedName>
        <fullName evidence="1">Uncharacterized protein</fullName>
    </submittedName>
</protein>
<dbReference type="STRING" id="4829.A0A163IZG4"/>
<dbReference type="EMBL" id="LT550868">
    <property type="protein sequence ID" value="SAL96262.1"/>
    <property type="molecule type" value="Genomic_DNA"/>
</dbReference>
<dbReference type="InParanoid" id="A0A163IZG4"/>
<reference evidence="1" key="1">
    <citation type="submission" date="2016-04" db="EMBL/GenBank/DDBJ databases">
        <authorList>
            <person name="Evans L.H."/>
            <person name="Alamgir A."/>
            <person name="Owens N."/>
            <person name="Weber N.D."/>
            <person name="Virtaneva K."/>
            <person name="Barbian K."/>
            <person name="Babar A."/>
            <person name="Rosenke K."/>
        </authorList>
    </citation>
    <scope>NUCLEOTIDE SEQUENCE [LARGE SCALE GENOMIC DNA]</scope>
    <source>
        <strain evidence="1">CBS 101.48</strain>
    </source>
</reference>
<dbReference type="AlphaFoldDB" id="A0A163IZG4"/>
<name>A0A163IZG4_ABSGL</name>
<sequence length="250" mass="28379">MPQCITADNPRHSDLCGIYQSSSAFPCRKCYQRDYKHRKLPKGRKSADTSNNSTTTMPTLEALIDPQPSRTKMHYQEAHIDRNRTVSDILGGEFTYSYFRFRATGAHCLLELDSFDPAADTSVEILHTVLLGVAKYLVVHLVQDVVERKMKQLDRLTVGQPIQRVDWVFKKLPTQEFKAAGDGDIQAVGKLFDALGHLSSLVFVKEVPTNLDSYLATLEKAVINLTKKLRDYDEQHLLYLQHPIMAVKQD</sequence>